<sequence length="65" mass="7257">MPHSVWQRRPQHRYQCERTSPDADEDAREVAAERAGDADLHAWMIAFACRPWMGCTGGADRASAG</sequence>
<dbReference type="Proteomes" id="UP000638648">
    <property type="component" value="Unassembled WGS sequence"/>
</dbReference>
<gene>
    <name evidence="2" type="ORF">HEB94_005746</name>
</gene>
<feature type="region of interest" description="Disordered" evidence="1">
    <location>
        <begin position="1"/>
        <end position="31"/>
    </location>
</feature>
<keyword evidence="3" id="KW-1185">Reference proteome</keyword>
<evidence type="ECO:0000313" key="3">
    <source>
        <dbReference type="Proteomes" id="UP000638648"/>
    </source>
</evidence>
<dbReference type="EMBL" id="JADBEM010000001">
    <property type="protein sequence ID" value="MBE1608898.1"/>
    <property type="molecule type" value="Genomic_DNA"/>
</dbReference>
<evidence type="ECO:0000313" key="2">
    <source>
        <dbReference type="EMBL" id="MBE1608898.1"/>
    </source>
</evidence>
<name>A0A927RMG7_9ACTN</name>
<proteinExistence type="predicted"/>
<reference evidence="2" key="1">
    <citation type="submission" date="2020-10" db="EMBL/GenBank/DDBJ databases">
        <title>Sequencing the genomes of 1000 actinobacteria strains.</title>
        <authorList>
            <person name="Klenk H.-P."/>
        </authorList>
    </citation>
    <scope>NUCLEOTIDE SEQUENCE</scope>
    <source>
        <strain evidence="2">DSM 45354</strain>
    </source>
</reference>
<evidence type="ECO:0000256" key="1">
    <source>
        <dbReference type="SAM" id="MobiDB-lite"/>
    </source>
</evidence>
<accession>A0A927RMG7</accession>
<protein>
    <submittedName>
        <fullName evidence="2">Uncharacterized protein</fullName>
    </submittedName>
</protein>
<dbReference type="AlphaFoldDB" id="A0A927RMG7"/>
<dbReference type="RefSeq" id="WP_192752592.1">
    <property type="nucleotide sequence ID" value="NZ_BAABJL010000041.1"/>
</dbReference>
<organism evidence="2 3">
    <name type="scientific">Actinopolymorpha pittospori</name>
    <dbReference type="NCBI Taxonomy" id="648752"/>
    <lineage>
        <taxon>Bacteria</taxon>
        <taxon>Bacillati</taxon>
        <taxon>Actinomycetota</taxon>
        <taxon>Actinomycetes</taxon>
        <taxon>Propionibacteriales</taxon>
        <taxon>Actinopolymorphaceae</taxon>
        <taxon>Actinopolymorpha</taxon>
    </lineage>
</organism>
<comment type="caution">
    <text evidence="2">The sequence shown here is derived from an EMBL/GenBank/DDBJ whole genome shotgun (WGS) entry which is preliminary data.</text>
</comment>